<accession>A0ABR2Z259</accession>
<dbReference type="InterPro" id="IPR032828">
    <property type="entry name" value="PolyA_RNA-bd"/>
</dbReference>
<organism evidence="2 3">
    <name type="scientific">Coccomyxa subellipsoidea</name>
    <dbReference type="NCBI Taxonomy" id="248742"/>
    <lineage>
        <taxon>Eukaryota</taxon>
        <taxon>Viridiplantae</taxon>
        <taxon>Chlorophyta</taxon>
        <taxon>core chlorophytes</taxon>
        <taxon>Trebouxiophyceae</taxon>
        <taxon>Trebouxiophyceae incertae sedis</taxon>
        <taxon>Coccomyxaceae</taxon>
        <taxon>Coccomyxa</taxon>
    </lineage>
</organism>
<evidence type="ECO:0000313" key="2">
    <source>
        <dbReference type="EMBL" id="KAK9918062.1"/>
    </source>
</evidence>
<dbReference type="Proteomes" id="UP001491310">
    <property type="component" value="Unassembled WGS sequence"/>
</dbReference>
<sequence length="69" mass="7987">MEAQAMFTYGAAAASLRLLWRYRLLDVLMPPLAERFMCRRLPRNPRRPVSDPVLDLLDSWIGKCSRTPP</sequence>
<protein>
    <recommendedName>
        <fullName evidence="1">tRNA nucleotidyltransferase/poly(A) polymerase RNA and SrmB- binding domain-containing protein</fullName>
    </recommendedName>
</protein>
<comment type="caution">
    <text evidence="2">The sequence shown here is derived from an EMBL/GenBank/DDBJ whole genome shotgun (WGS) entry which is preliminary data.</text>
</comment>
<keyword evidence="3" id="KW-1185">Reference proteome</keyword>
<dbReference type="EMBL" id="JALJOT010000001">
    <property type="protein sequence ID" value="KAK9918062.1"/>
    <property type="molecule type" value="Genomic_DNA"/>
</dbReference>
<evidence type="ECO:0000259" key="1">
    <source>
        <dbReference type="Pfam" id="PF12627"/>
    </source>
</evidence>
<gene>
    <name evidence="2" type="ORF">WJX75_000873</name>
</gene>
<dbReference type="Pfam" id="PF12627">
    <property type="entry name" value="PolyA_pol_RNAbd"/>
    <property type="match status" value="1"/>
</dbReference>
<evidence type="ECO:0000313" key="3">
    <source>
        <dbReference type="Proteomes" id="UP001491310"/>
    </source>
</evidence>
<feature type="domain" description="tRNA nucleotidyltransferase/poly(A) polymerase RNA and SrmB- binding" evidence="1">
    <location>
        <begin position="2"/>
        <end position="33"/>
    </location>
</feature>
<proteinExistence type="predicted"/>
<reference evidence="2 3" key="1">
    <citation type="journal article" date="2024" name="Nat. Commun.">
        <title>Phylogenomics reveals the evolutionary origins of lichenization in chlorophyte algae.</title>
        <authorList>
            <person name="Puginier C."/>
            <person name="Libourel C."/>
            <person name="Otte J."/>
            <person name="Skaloud P."/>
            <person name="Haon M."/>
            <person name="Grisel S."/>
            <person name="Petersen M."/>
            <person name="Berrin J.G."/>
            <person name="Delaux P.M."/>
            <person name="Dal Grande F."/>
            <person name="Keller J."/>
        </authorList>
    </citation>
    <scope>NUCLEOTIDE SEQUENCE [LARGE SCALE GENOMIC DNA]</scope>
    <source>
        <strain evidence="2 3">SAG 216-7</strain>
    </source>
</reference>
<name>A0ABR2Z259_9CHLO</name>